<feature type="domain" description="FCP1 homology" evidence="14">
    <location>
        <begin position="145"/>
        <end position="305"/>
    </location>
</feature>
<evidence type="ECO:0000256" key="6">
    <source>
        <dbReference type="ARBA" id="ARBA00022801"/>
    </source>
</evidence>
<evidence type="ECO:0000256" key="5">
    <source>
        <dbReference type="ARBA" id="ARBA00022723"/>
    </source>
</evidence>
<gene>
    <name evidence="15" type="primary">UBLCP1</name>
    <name evidence="15" type="ORF">DERP_006170</name>
</gene>
<reference evidence="15 16" key="2">
    <citation type="journal article" date="2022" name="Mol. Biol. Evol.">
        <title>Comparative Genomics Reveals Insights into the Divergent Evolution of Astigmatic Mites and Household Pest Adaptations.</title>
        <authorList>
            <person name="Xiong Q."/>
            <person name="Wan A.T."/>
            <person name="Liu X."/>
            <person name="Fung C.S."/>
            <person name="Xiao X."/>
            <person name="Malainual N."/>
            <person name="Hou J."/>
            <person name="Wang L."/>
            <person name="Wang M."/>
            <person name="Yang K.Y."/>
            <person name="Cui Y."/>
            <person name="Leung E.L."/>
            <person name="Nong W."/>
            <person name="Shin S.K."/>
            <person name="Au S.W."/>
            <person name="Jeong K.Y."/>
            <person name="Chew F.T."/>
            <person name="Hui J.H."/>
            <person name="Leung T.F."/>
            <person name="Tungtrongchitr A."/>
            <person name="Zhong N."/>
            <person name="Liu Z."/>
            <person name="Tsui S.K."/>
        </authorList>
    </citation>
    <scope>NUCLEOTIDE SEQUENCE [LARGE SCALE GENOMIC DNA]</scope>
    <source>
        <strain evidence="15">Derp</strain>
    </source>
</reference>
<proteinExistence type="predicted"/>
<dbReference type="EMBL" id="NJHN03000099">
    <property type="protein sequence ID" value="KAH9415084.1"/>
    <property type="molecule type" value="Genomic_DNA"/>
</dbReference>
<dbReference type="SMART" id="SM00577">
    <property type="entry name" value="CPDc"/>
    <property type="match status" value="1"/>
</dbReference>
<evidence type="ECO:0000313" key="16">
    <source>
        <dbReference type="Proteomes" id="UP000887458"/>
    </source>
</evidence>
<evidence type="ECO:0000313" key="15">
    <source>
        <dbReference type="EMBL" id="KAH9415084.1"/>
    </source>
</evidence>
<dbReference type="InterPro" id="IPR036412">
    <property type="entry name" value="HAD-like_sf"/>
</dbReference>
<evidence type="ECO:0000256" key="10">
    <source>
        <dbReference type="ARBA" id="ARBA00032039"/>
    </source>
</evidence>
<evidence type="ECO:0000259" key="13">
    <source>
        <dbReference type="PROSITE" id="PS50053"/>
    </source>
</evidence>
<dbReference type="InterPro" id="IPR000626">
    <property type="entry name" value="Ubiquitin-like_dom"/>
</dbReference>
<comment type="subcellular location">
    <subcellularLocation>
        <location evidence="2">Nucleus</location>
    </subcellularLocation>
</comment>
<keyword evidence="6" id="KW-0378">Hydrolase</keyword>
<keyword evidence="8" id="KW-0904">Protein phosphatase</keyword>
<evidence type="ECO:0000256" key="4">
    <source>
        <dbReference type="ARBA" id="ARBA00014187"/>
    </source>
</evidence>
<dbReference type="InterPro" id="IPR011943">
    <property type="entry name" value="HAD-SF_hydro_IIID"/>
</dbReference>
<dbReference type="InterPro" id="IPR004274">
    <property type="entry name" value="FCP1_dom"/>
</dbReference>
<dbReference type="EC" id="3.1.3.16" evidence="3"/>
<evidence type="ECO:0000256" key="1">
    <source>
        <dbReference type="ARBA" id="ARBA00001946"/>
    </source>
</evidence>
<comment type="caution">
    <text evidence="15">The sequence shown here is derived from an EMBL/GenBank/DDBJ whole genome shotgun (WGS) entry which is preliminary data.</text>
</comment>
<dbReference type="InterPro" id="IPR051658">
    <property type="entry name" value="UBLCP1"/>
</dbReference>
<dbReference type="Gene3D" id="3.40.50.1000">
    <property type="entry name" value="HAD superfamily/HAD-like"/>
    <property type="match status" value="1"/>
</dbReference>
<dbReference type="InterPro" id="IPR023214">
    <property type="entry name" value="HAD_sf"/>
</dbReference>
<evidence type="ECO:0000256" key="8">
    <source>
        <dbReference type="ARBA" id="ARBA00022912"/>
    </source>
</evidence>
<evidence type="ECO:0000256" key="2">
    <source>
        <dbReference type="ARBA" id="ARBA00004123"/>
    </source>
</evidence>
<evidence type="ECO:0000256" key="9">
    <source>
        <dbReference type="ARBA" id="ARBA00023242"/>
    </source>
</evidence>
<protein>
    <recommendedName>
        <fullName evidence="4">Ubiquitin-like domain-containing CTD phosphatase 1</fullName>
        <ecNumber evidence="3">3.1.3.16</ecNumber>
    </recommendedName>
    <alternativeName>
        <fullName evidence="10">Nuclear proteasome inhibitor UBLCP1</fullName>
    </alternativeName>
</protein>
<comment type="catalytic activity">
    <reaction evidence="12">
        <text>O-phospho-L-threonyl-[protein] + H2O = L-threonyl-[protein] + phosphate</text>
        <dbReference type="Rhea" id="RHEA:47004"/>
        <dbReference type="Rhea" id="RHEA-COMP:11060"/>
        <dbReference type="Rhea" id="RHEA-COMP:11605"/>
        <dbReference type="ChEBI" id="CHEBI:15377"/>
        <dbReference type="ChEBI" id="CHEBI:30013"/>
        <dbReference type="ChEBI" id="CHEBI:43474"/>
        <dbReference type="ChEBI" id="CHEBI:61977"/>
        <dbReference type="EC" id="3.1.3.16"/>
    </reaction>
</comment>
<dbReference type="Proteomes" id="UP000887458">
    <property type="component" value="Unassembled WGS sequence"/>
</dbReference>
<organism evidence="15 16">
    <name type="scientific">Dermatophagoides pteronyssinus</name>
    <name type="common">European house dust mite</name>
    <dbReference type="NCBI Taxonomy" id="6956"/>
    <lineage>
        <taxon>Eukaryota</taxon>
        <taxon>Metazoa</taxon>
        <taxon>Ecdysozoa</taxon>
        <taxon>Arthropoda</taxon>
        <taxon>Chelicerata</taxon>
        <taxon>Arachnida</taxon>
        <taxon>Acari</taxon>
        <taxon>Acariformes</taxon>
        <taxon>Sarcoptiformes</taxon>
        <taxon>Astigmata</taxon>
        <taxon>Psoroptidia</taxon>
        <taxon>Analgoidea</taxon>
        <taxon>Pyroglyphidae</taxon>
        <taxon>Dermatophagoidinae</taxon>
        <taxon>Dermatophagoides</taxon>
    </lineage>
</organism>
<keyword evidence="7" id="KW-0460">Magnesium</keyword>
<dbReference type="PANTHER" id="PTHR48493">
    <property type="entry name" value="UBIQUITIN-LIKE DOMAIN-CONTAINING CTD PHOSPHATASE 1"/>
    <property type="match status" value="1"/>
</dbReference>
<keyword evidence="16" id="KW-1185">Reference proteome</keyword>
<feature type="domain" description="Ubiquitin-like" evidence="13">
    <location>
        <begin position="11"/>
        <end position="84"/>
    </location>
</feature>
<keyword evidence="9" id="KW-0539">Nucleus</keyword>
<dbReference type="PANTHER" id="PTHR48493:SF1">
    <property type="entry name" value="UBIQUITIN-LIKE DOMAIN-CONTAINING CTD PHOSPHATASE 1"/>
    <property type="match status" value="1"/>
</dbReference>
<comment type="catalytic activity">
    <reaction evidence="11">
        <text>O-phospho-L-seryl-[protein] + H2O = L-seryl-[protein] + phosphate</text>
        <dbReference type="Rhea" id="RHEA:20629"/>
        <dbReference type="Rhea" id="RHEA-COMP:9863"/>
        <dbReference type="Rhea" id="RHEA-COMP:11604"/>
        <dbReference type="ChEBI" id="CHEBI:15377"/>
        <dbReference type="ChEBI" id="CHEBI:29999"/>
        <dbReference type="ChEBI" id="CHEBI:43474"/>
        <dbReference type="ChEBI" id="CHEBI:83421"/>
        <dbReference type="EC" id="3.1.3.16"/>
    </reaction>
</comment>
<evidence type="ECO:0000256" key="11">
    <source>
        <dbReference type="ARBA" id="ARBA00047761"/>
    </source>
</evidence>
<dbReference type="Pfam" id="PF03031">
    <property type="entry name" value="NIF"/>
    <property type="match status" value="1"/>
</dbReference>
<dbReference type="NCBIfam" id="TIGR02245">
    <property type="entry name" value="HAD_IIID1"/>
    <property type="match status" value="1"/>
</dbReference>
<comment type="cofactor">
    <cofactor evidence="1">
        <name>Mg(2+)</name>
        <dbReference type="ChEBI" id="CHEBI:18420"/>
    </cofactor>
</comment>
<dbReference type="PROSITE" id="PS50969">
    <property type="entry name" value="FCP1"/>
    <property type="match status" value="1"/>
</dbReference>
<keyword evidence="5" id="KW-0479">Metal-binding</keyword>
<dbReference type="CDD" id="cd01813">
    <property type="entry name" value="Ubl_UBLCP1"/>
    <property type="match status" value="1"/>
</dbReference>
<evidence type="ECO:0000256" key="12">
    <source>
        <dbReference type="ARBA" id="ARBA00048336"/>
    </source>
</evidence>
<evidence type="ECO:0000259" key="14">
    <source>
        <dbReference type="PROSITE" id="PS50969"/>
    </source>
</evidence>
<dbReference type="Gene3D" id="3.10.20.90">
    <property type="entry name" value="Phosphatidylinositol 3-kinase Catalytic Subunit, Chain A, domain 1"/>
    <property type="match status" value="1"/>
</dbReference>
<evidence type="ECO:0000256" key="3">
    <source>
        <dbReference type="ARBA" id="ARBA00013081"/>
    </source>
</evidence>
<dbReference type="PROSITE" id="PS50053">
    <property type="entry name" value="UBIQUITIN_2"/>
    <property type="match status" value="1"/>
</dbReference>
<dbReference type="InterPro" id="IPR029071">
    <property type="entry name" value="Ubiquitin-like_domsf"/>
</dbReference>
<dbReference type="SUPFAM" id="SSF56784">
    <property type="entry name" value="HAD-like"/>
    <property type="match status" value="1"/>
</dbReference>
<dbReference type="SUPFAM" id="SSF54236">
    <property type="entry name" value="Ubiquitin-like"/>
    <property type="match status" value="1"/>
</dbReference>
<accession>A0ABQ8IXU1</accession>
<reference evidence="15 16" key="1">
    <citation type="journal article" date="2018" name="J. Allergy Clin. Immunol.">
        <title>High-quality assembly of Dermatophagoides pteronyssinus genome and transcriptome reveals a wide range of novel allergens.</title>
        <authorList>
            <person name="Liu X.Y."/>
            <person name="Yang K.Y."/>
            <person name="Wang M.Q."/>
            <person name="Kwok J.S."/>
            <person name="Zeng X."/>
            <person name="Yang Z."/>
            <person name="Xiao X.J."/>
            <person name="Lau C.P."/>
            <person name="Li Y."/>
            <person name="Huang Z.M."/>
            <person name="Ba J.G."/>
            <person name="Yim A.K."/>
            <person name="Ouyang C.Y."/>
            <person name="Ngai S.M."/>
            <person name="Chan T.F."/>
            <person name="Leung E.L."/>
            <person name="Liu L."/>
            <person name="Liu Z.G."/>
            <person name="Tsui S.K."/>
        </authorList>
    </citation>
    <scope>NUCLEOTIDE SEQUENCE [LARGE SCALE GENOMIC DNA]</scope>
    <source>
        <strain evidence="15">Derp</strain>
    </source>
</reference>
<name>A0ABQ8IXU1_DERPT</name>
<sequence length="323" mass="37358">MSEQSSTNDQRKIVVKWSGNEYIIDNLNDVATILNLKECIYGKTGVKPERQKLIGLKTNNGRTVDDDTKIEHLVMKPGFKVMMIGSKEEQIANIDLDPSDIPNVINDFDIDDEALDQVAIHNKGEYLAKVEKRIKDIKINVMNEPRDGKKLLVLDIDYTLFDHRSTAEHASQLMRPYLHEFLTSAYEDYDIVIWSATGMKWIEVKMRELGVTNNPNYKIAFFLDASAMISVHTEKYGVINVKPLGVIWGKFQQYNARNTIMFDDLRRNFLMNPQNGLKIKAFREAYKNKSKDKELLHLAQYLKIISLLDDFSSLNHDNWHKMI</sequence>
<evidence type="ECO:0000256" key="7">
    <source>
        <dbReference type="ARBA" id="ARBA00022842"/>
    </source>
</evidence>